<sequence length="155" mass="17955">MIPQFPPEWANSREAFRKAVRQSEYHKYSASPQRNVTGSNLNIDHLPTQSKQDTEPTRSPRGSISLTNKLGYNLPSRDTMFLIVPREVLSIFVGLEKLDNNNMKTWEGHMRDSLEICDLWDIVIGNERKPSDKFIDKAEAWIYRDKIARVIIKVP</sequence>
<feature type="region of interest" description="Disordered" evidence="1">
    <location>
        <begin position="24"/>
        <end position="65"/>
    </location>
</feature>
<dbReference type="Proteomes" id="UP000324639">
    <property type="component" value="Chromosome Bgt_-06"/>
</dbReference>
<protein>
    <submittedName>
        <fullName evidence="2">Bgt-51361</fullName>
    </submittedName>
</protein>
<dbReference type="AlphaFoldDB" id="A0A9X9QCX7"/>
<evidence type="ECO:0000313" key="3">
    <source>
        <dbReference type="Proteomes" id="UP000324639"/>
    </source>
</evidence>
<evidence type="ECO:0000313" key="2">
    <source>
        <dbReference type="EMBL" id="VDB88035.1"/>
    </source>
</evidence>
<reference evidence="2 3" key="1">
    <citation type="submission" date="2018-08" db="EMBL/GenBank/DDBJ databases">
        <authorList>
            <person name="Muller C M."/>
        </authorList>
    </citation>
    <scope>NUCLEOTIDE SEQUENCE [LARGE SCALE GENOMIC DNA]</scope>
</reference>
<gene>
    <name evidence="2" type="ORF">BGT96224V316_LOCUS4279</name>
</gene>
<proteinExistence type="predicted"/>
<keyword evidence="3" id="KW-1185">Reference proteome</keyword>
<dbReference type="EMBL" id="LR026989">
    <property type="protein sequence ID" value="VDB88035.1"/>
    <property type="molecule type" value="Genomic_DNA"/>
</dbReference>
<name>A0A9X9QCX7_BLUGR</name>
<feature type="compositionally biased region" description="Polar residues" evidence="1">
    <location>
        <begin position="30"/>
        <end position="51"/>
    </location>
</feature>
<accession>A0A9X9QCX7</accession>
<organism evidence="2 3">
    <name type="scientific">Blumeria graminis f. sp. tritici</name>
    <dbReference type="NCBI Taxonomy" id="62690"/>
    <lineage>
        <taxon>Eukaryota</taxon>
        <taxon>Fungi</taxon>
        <taxon>Dikarya</taxon>
        <taxon>Ascomycota</taxon>
        <taxon>Pezizomycotina</taxon>
        <taxon>Leotiomycetes</taxon>
        <taxon>Erysiphales</taxon>
        <taxon>Erysiphaceae</taxon>
        <taxon>Blumeria</taxon>
    </lineage>
</organism>
<evidence type="ECO:0000256" key="1">
    <source>
        <dbReference type="SAM" id="MobiDB-lite"/>
    </source>
</evidence>